<name>A0A8J3I4D0_9CHLR</name>
<gene>
    <name evidence="3" type="ORF">KSX_41300</name>
</gene>
<dbReference type="Proteomes" id="UP000612362">
    <property type="component" value="Unassembled WGS sequence"/>
</dbReference>
<keyword evidence="2" id="KW-0472">Membrane</keyword>
<dbReference type="AlphaFoldDB" id="A0A8J3I4D0"/>
<dbReference type="EMBL" id="BNJF01000002">
    <property type="protein sequence ID" value="GHO45967.1"/>
    <property type="molecule type" value="Genomic_DNA"/>
</dbReference>
<sequence>MYNPNQYPQQQSYPPNQYPPQQAYPPYNGQYPQVPGSAPNQYPPQQLPYGQHSSKGSEQRRVYRRQRRANQFQIRMGALSCIAIVAGFYLIVSGHAKNLTAAFGLIGGGILILLIVVLSLLPRR</sequence>
<protein>
    <submittedName>
        <fullName evidence="3">Uncharacterized protein</fullName>
    </submittedName>
</protein>
<reference evidence="3" key="1">
    <citation type="submission" date="2020-10" db="EMBL/GenBank/DDBJ databases">
        <title>Taxonomic study of unclassified bacteria belonging to the class Ktedonobacteria.</title>
        <authorList>
            <person name="Yabe S."/>
            <person name="Wang C.M."/>
            <person name="Zheng Y."/>
            <person name="Sakai Y."/>
            <person name="Cavaletti L."/>
            <person name="Monciardini P."/>
            <person name="Donadio S."/>
        </authorList>
    </citation>
    <scope>NUCLEOTIDE SEQUENCE</scope>
    <source>
        <strain evidence="3">SOSP1-1</strain>
    </source>
</reference>
<keyword evidence="2" id="KW-0812">Transmembrane</keyword>
<evidence type="ECO:0000256" key="2">
    <source>
        <dbReference type="SAM" id="Phobius"/>
    </source>
</evidence>
<comment type="caution">
    <text evidence="3">The sequence shown here is derived from an EMBL/GenBank/DDBJ whole genome shotgun (WGS) entry which is preliminary data.</text>
</comment>
<accession>A0A8J3I4D0</accession>
<dbReference type="RefSeq" id="WP_220195378.1">
    <property type="nucleotide sequence ID" value="NZ_BNJF01000002.1"/>
</dbReference>
<proteinExistence type="predicted"/>
<feature type="transmembrane region" description="Helical" evidence="2">
    <location>
        <begin position="98"/>
        <end position="121"/>
    </location>
</feature>
<evidence type="ECO:0000313" key="4">
    <source>
        <dbReference type="Proteomes" id="UP000612362"/>
    </source>
</evidence>
<organism evidence="3 4">
    <name type="scientific">Ktedonospora formicarum</name>
    <dbReference type="NCBI Taxonomy" id="2778364"/>
    <lineage>
        <taxon>Bacteria</taxon>
        <taxon>Bacillati</taxon>
        <taxon>Chloroflexota</taxon>
        <taxon>Ktedonobacteria</taxon>
        <taxon>Ktedonobacterales</taxon>
        <taxon>Ktedonobacteraceae</taxon>
        <taxon>Ktedonospora</taxon>
    </lineage>
</organism>
<feature type="region of interest" description="Disordered" evidence="1">
    <location>
        <begin position="1"/>
        <end position="64"/>
    </location>
</feature>
<feature type="compositionally biased region" description="Low complexity" evidence="1">
    <location>
        <begin position="1"/>
        <end position="33"/>
    </location>
</feature>
<keyword evidence="2" id="KW-1133">Transmembrane helix</keyword>
<evidence type="ECO:0000256" key="1">
    <source>
        <dbReference type="SAM" id="MobiDB-lite"/>
    </source>
</evidence>
<evidence type="ECO:0000313" key="3">
    <source>
        <dbReference type="EMBL" id="GHO45967.1"/>
    </source>
</evidence>
<feature type="transmembrane region" description="Helical" evidence="2">
    <location>
        <begin position="74"/>
        <end position="92"/>
    </location>
</feature>
<keyword evidence="4" id="KW-1185">Reference proteome</keyword>